<evidence type="ECO:0000313" key="2">
    <source>
        <dbReference type="Proteomes" id="UP001062846"/>
    </source>
</evidence>
<dbReference type="EMBL" id="CM046390">
    <property type="protein sequence ID" value="KAI8565064.1"/>
    <property type="molecule type" value="Genomic_DNA"/>
</dbReference>
<proteinExistence type="predicted"/>
<protein>
    <submittedName>
        <fullName evidence="1">Uncharacterized protein</fullName>
    </submittedName>
</protein>
<reference evidence="1" key="1">
    <citation type="submission" date="2022-02" db="EMBL/GenBank/DDBJ databases">
        <title>Plant Genome Project.</title>
        <authorList>
            <person name="Zhang R.-G."/>
        </authorList>
    </citation>
    <scope>NUCLEOTIDE SEQUENCE</scope>
    <source>
        <strain evidence="1">AT1</strain>
    </source>
</reference>
<gene>
    <name evidence="1" type="ORF">RHMOL_Rhmol03G0231700</name>
</gene>
<accession>A0ACC0PIT7</accession>
<keyword evidence="2" id="KW-1185">Reference proteome</keyword>
<comment type="caution">
    <text evidence="1">The sequence shown here is derived from an EMBL/GenBank/DDBJ whole genome shotgun (WGS) entry which is preliminary data.</text>
</comment>
<name>A0ACC0PIT7_RHOML</name>
<sequence length="163" mass="18445">MSGMDSIEGFSVHGYVDYPPTYRHIGSHGPKMQVGSVLHFGIRTNYLQLYMLYQQSVRVKLEIAQDWKQVKSEEWIFQTHDRYGEVIERGGAQVIWWYTYLQICVLEEILHPLHSKLLVVIALSSGRPIGLPNENGRLLSMPDDGNTGIDICGSVSLPISVID</sequence>
<organism evidence="1 2">
    <name type="scientific">Rhododendron molle</name>
    <name type="common">Chinese azalea</name>
    <name type="synonym">Azalea mollis</name>
    <dbReference type="NCBI Taxonomy" id="49168"/>
    <lineage>
        <taxon>Eukaryota</taxon>
        <taxon>Viridiplantae</taxon>
        <taxon>Streptophyta</taxon>
        <taxon>Embryophyta</taxon>
        <taxon>Tracheophyta</taxon>
        <taxon>Spermatophyta</taxon>
        <taxon>Magnoliopsida</taxon>
        <taxon>eudicotyledons</taxon>
        <taxon>Gunneridae</taxon>
        <taxon>Pentapetalae</taxon>
        <taxon>asterids</taxon>
        <taxon>Ericales</taxon>
        <taxon>Ericaceae</taxon>
        <taxon>Ericoideae</taxon>
        <taxon>Rhodoreae</taxon>
        <taxon>Rhododendron</taxon>
    </lineage>
</organism>
<dbReference type="Proteomes" id="UP001062846">
    <property type="component" value="Chromosome 3"/>
</dbReference>
<evidence type="ECO:0000313" key="1">
    <source>
        <dbReference type="EMBL" id="KAI8565064.1"/>
    </source>
</evidence>